<organism evidence="1 2">
    <name type="scientific">Halteria grandinella</name>
    <dbReference type="NCBI Taxonomy" id="5974"/>
    <lineage>
        <taxon>Eukaryota</taxon>
        <taxon>Sar</taxon>
        <taxon>Alveolata</taxon>
        <taxon>Ciliophora</taxon>
        <taxon>Intramacronucleata</taxon>
        <taxon>Spirotrichea</taxon>
        <taxon>Stichotrichia</taxon>
        <taxon>Sporadotrichida</taxon>
        <taxon>Halteriidae</taxon>
        <taxon>Halteria</taxon>
    </lineage>
</organism>
<protein>
    <submittedName>
        <fullName evidence="1">Uncharacterized protein</fullName>
    </submittedName>
</protein>
<proteinExistence type="predicted"/>
<gene>
    <name evidence="1" type="ORF">FGO68_gene4566</name>
</gene>
<evidence type="ECO:0000313" key="2">
    <source>
        <dbReference type="Proteomes" id="UP000785679"/>
    </source>
</evidence>
<comment type="caution">
    <text evidence="1">The sequence shown here is derived from an EMBL/GenBank/DDBJ whole genome shotgun (WGS) entry which is preliminary data.</text>
</comment>
<evidence type="ECO:0000313" key="1">
    <source>
        <dbReference type="EMBL" id="TNV71347.1"/>
    </source>
</evidence>
<dbReference type="AlphaFoldDB" id="A0A8J8NAD8"/>
<accession>A0A8J8NAD8</accession>
<name>A0A8J8NAD8_HALGN</name>
<dbReference type="Proteomes" id="UP000785679">
    <property type="component" value="Unassembled WGS sequence"/>
</dbReference>
<dbReference type="EMBL" id="RRYP01029946">
    <property type="protein sequence ID" value="TNV71347.1"/>
    <property type="molecule type" value="Genomic_DNA"/>
</dbReference>
<reference evidence="1" key="1">
    <citation type="submission" date="2019-06" db="EMBL/GenBank/DDBJ databases">
        <authorList>
            <person name="Zheng W."/>
        </authorList>
    </citation>
    <scope>NUCLEOTIDE SEQUENCE</scope>
    <source>
        <strain evidence="1">QDHG01</strain>
    </source>
</reference>
<keyword evidence="2" id="KW-1185">Reference proteome</keyword>
<sequence>MLIQLYQLIYMPKQRSVRVASDRRIIFRFRLSPENTRFRRSSPHSHRRGIVTVWERCPAEFRPLVGSASHCCPVPRLPIKYPPRGWPVHRFLSHGDCSPAQVQFTKHGSTGVWTLPTARATRRWYGWCGDGGW</sequence>